<evidence type="ECO:0000256" key="5">
    <source>
        <dbReference type="SAM" id="MobiDB-lite"/>
    </source>
</evidence>
<dbReference type="PANTHER" id="PTHR43108:SF8">
    <property type="entry name" value="SD21168P"/>
    <property type="match status" value="1"/>
</dbReference>
<dbReference type="Gene3D" id="3.40.720.10">
    <property type="entry name" value="Alkaline Phosphatase, subunit A"/>
    <property type="match status" value="1"/>
</dbReference>
<name>A0AAW9RLW7_9GAMM</name>
<protein>
    <submittedName>
        <fullName evidence="8">Sulfatase</fullName>
    </submittedName>
</protein>
<keyword evidence="4" id="KW-0325">Glycoprotein</keyword>
<organism evidence="8 9">
    <name type="scientific">Elongatibacter sediminis</name>
    <dbReference type="NCBI Taxonomy" id="3119006"/>
    <lineage>
        <taxon>Bacteria</taxon>
        <taxon>Pseudomonadati</taxon>
        <taxon>Pseudomonadota</taxon>
        <taxon>Gammaproteobacteria</taxon>
        <taxon>Chromatiales</taxon>
        <taxon>Wenzhouxiangellaceae</taxon>
        <taxon>Elongatibacter</taxon>
    </lineage>
</organism>
<evidence type="ECO:0000259" key="7">
    <source>
        <dbReference type="Pfam" id="PF00884"/>
    </source>
</evidence>
<dbReference type="InterPro" id="IPR024607">
    <property type="entry name" value="Sulfatase_CS"/>
</dbReference>
<evidence type="ECO:0000256" key="4">
    <source>
        <dbReference type="ARBA" id="ARBA00023180"/>
    </source>
</evidence>
<dbReference type="EMBL" id="JAZHOG010000012">
    <property type="protein sequence ID" value="MEJ8569270.1"/>
    <property type="molecule type" value="Genomic_DNA"/>
</dbReference>
<evidence type="ECO:0000256" key="2">
    <source>
        <dbReference type="ARBA" id="ARBA00022729"/>
    </source>
</evidence>
<dbReference type="PROSITE" id="PS00149">
    <property type="entry name" value="SULFATASE_2"/>
    <property type="match status" value="1"/>
</dbReference>
<dbReference type="CDD" id="cd16031">
    <property type="entry name" value="G6S_like"/>
    <property type="match status" value="1"/>
</dbReference>
<keyword evidence="9" id="KW-1185">Reference proteome</keyword>
<proteinExistence type="inferred from homology"/>
<accession>A0AAW9RLW7</accession>
<dbReference type="RefSeq" id="WP_354696595.1">
    <property type="nucleotide sequence ID" value="NZ_JAZHOG010000012.1"/>
</dbReference>
<dbReference type="Pfam" id="PF00884">
    <property type="entry name" value="Sulfatase"/>
    <property type="match status" value="1"/>
</dbReference>
<dbReference type="PANTHER" id="PTHR43108">
    <property type="entry name" value="N-ACETYLGLUCOSAMINE-6-SULFATASE FAMILY MEMBER"/>
    <property type="match status" value="1"/>
</dbReference>
<dbReference type="Proteomes" id="UP001359886">
    <property type="component" value="Unassembled WGS sequence"/>
</dbReference>
<dbReference type="InterPro" id="IPR017850">
    <property type="entry name" value="Alkaline_phosphatase_core_sf"/>
</dbReference>
<comment type="caution">
    <text evidence="8">The sequence shown here is derived from an EMBL/GenBank/DDBJ whole genome shotgun (WGS) entry which is preliminary data.</text>
</comment>
<feature type="region of interest" description="Disordered" evidence="5">
    <location>
        <begin position="500"/>
        <end position="520"/>
    </location>
</feature>
<dbReference type="SUPFAM" id="SSF53649">
    <property type="entry name" value="Alkaline phosphatase-like"/>
    <property type="match status" value="1"/>
</dbReference>
<feature type="signal peptide" evidence="6">
    <location>
        <begin position="1"/>
        <end position="32"/>
    </location>
</feature>
<gene>
    <name evidence="8" type="ORF">V3330_16685</name>
</gene>
<feature type="chain" id="PRO_5043903336" evidence="6">
    <location>
        <begin position="33"/>
        <end position="520"/>
    </location>
</feature>
<reference evidence="8 9" key="1">
    <citation type="submission" date="2024-02" db="EMBL/GenBank/DDBJ databases">
        <title>A novel Wenzhouxiangellaceae bacterium, isolated from coastal sediments.</title>
        <authorList>
            <person name="Du Z.-J."/>
            <person name="Ye Y.-Q."/>
            <person name="Zhang X.-Y."/>
        </authorList>
    </citation>
    <scope>NUCLEOTIDE SEQUENCE [LARGE SCALE GENOMIC DNA]</scope>
    <source>
        <strain evidence="8 9">CH-27</strain>
    </source>
</reference>
<dbReference type="GO" id="GO:0016787">
    <property type="term" value="F:hydrolase activity"/>
    <property type="evidence" value="ECO:0007669"/>
    <property type="project" value="UniProtKB-KW"/>
</dbReference>
<evidence type="ECO:0000256" key="3">
    <source>
        <dbReference type="ARBA" id="ARBA00022801"/>
    </source>
</evidence>
<evidence type="ECO:0000256" key="1">
    <source>
        <dbReference type="ARBA" id="ARBA00008779"/>
    </source>
</evidence>
<sequence>MNGARSIQVARQASLAVGLSILFLQVSSVAEASEAASAPPHNVVFILTDDQRYDELGFLNDEVTTPQLDQLAAEGVHVRNSFVTTSLCSPSRASILSGQYAHAHGIVDNLERDTAPGTVFFPEMLQAAGYQTAFIGKWHLGRHEDTPQPGFDRWVSFAGQGVYYPGADSTLNVDGERVPQKGYITDELTDYALDWLGSIDRDRGFFLYLSHKAVHADFLPAERHRGQHPSGEINLPRAAASGYQYPEGTPMWVRNQRNSWHGVEFPYHSDLDLREYRQRYHEALMAVDESLGRVREALSELGLADNTLVVFMGDNGFLFGEHGLIDKRNAYEESMRVPLIVQGAGLPAGATVDDMVLNIDIAPTLLEWTGTEPTTTMHGRSFLPQLRGESVNNWRTEFLYEYFWEWVFPHTPTTFALRTDRYKLIQYHGIWDTDELYDLHADPAEQVNLIGRPEYRDLAQSMRERLFRSIRETDGTPSVPFTMKRGPGLHYRRASGSHAAPFPGKLLRTGHEDDLEHYTD</sequence>
<comment type="similarity">
    <text evidence="1">Belongs to the sulfatase family.</text>
</comment>
<keyword evidence="2 6" id="KW-0732">Signal</keyword>
<keyword evidence="3" id="KW-0378">Hydrolase</keyword>
<feature type="domain" description="Sulfatase N-terminal" evidence="7">
    <location>
        <begin position="42"/>
        <end position="370"/>
    </location>
</feature>
<evidence type="ECO:0000313" key="8">
    <source>
        <dbReference type="EMBL" id="MEJ8569270.1"/>
    </source>
</evidence>
<feature type="compositionally biased region" description="Basic and acidic residues" evidence="5">
    <location>
        <begin position="509"/>
        <end position="520"/>
    </location>
</feature>
<dbReference type="InterPro" id="IPR000917">
    <property type="entry name" value="Sulfatase_N"/>
</dbReference>
<evidence type="ECO:0000313" key="9">
    <source>
        <dbReference type="Proteomes" id="UP001359886"/>
    </source>
</evidence>
<dbReference type="AlphaFoldDB" id="A0AAW9RLW7"/>
<evidence type="ECO:0000256" key="6">
    <source>
        <dbReference type="SAM" id="SignalP"/>
    </source>
</evidence>